<dbReference type="GO" id="GO:0032259">
    <property type="term" value="P:methylation"/>
    <property type="evidence" value="ECO:0007669"/>
    <property type="project" value="UniProtKB-KW"/>
</dbReference>
<dbReference type="Proteomes" id="UP000520592">
    <property type="component" value="Unassembled WGS sequence"/>
</dbReference>
<dbReference type="GO" id="GO:0010333">
    <property type="term" value="F:terpene synthase activity"/>
    <property type="evidence" value="ECO:0007669"/>
    <property type="project" value="InterPro"/>
</dbReference>
<dbReference type="PANTHER" id="PTHR35201">
    <property type="entry name" value="TERPENE SYNTHASE"/>
    <property type="match status" value="1"/>
</dbReference>
<dbReference type="AlphaFoldDB" id="A0A7Y7YA16"/>
<gene>
    <name evidence="2" type="ORF">HX876_09310</name>
</gene>
<keyword evidence="1" id="KW-0460">Magnesium</keyword>
<accession>A0A7Y7YA16</accession>
<name>A0A7Y7YA16_9PSED</name>
<proteinExistence type="inferred from homology"/>
<organism evidence="2 3">
    <name type="scientific">Pseudomonas gingeri</name>
    <dbReference type="NCBI Taxonomy" id="117681"/>
    <lineage>
        <taxon>Bacteria</taxon>
        <taxon>Pseudomonadati</taxon>
        <taxon>Pseudomonadota</taxon>
        <taxon>Gammaproteobacteria</taxon>
        <taxon>Pseudomonadales</taxon>
        <taxon>Pseudomonadaceae</taxon>
        <taxon>Pseudomonas</taxon>
    </lineage>
</organism>
<dbReference type="SFLD" id="SFLDS00005">
    <property type="entry name" value="Isoprenoid_Synthase_Type_I"/>
    <property type="match status" value="1"/>
</dbReference>
<dbReference type="Pfam" id="PF19086">
    <property type="entry name" value="Terpene_syn_C_2"/>
    <property type="match status" value="1"/>
</dbReference>
<dbReference type="EMBL" id="JACAQD010000011">
    <property type="protein sequence ID" value="NWC32589.1"/>
    <property type="molecule type" value="Genomic_DNA"/>
</dbReference>
<evidence type="ECO:0000256" key="1">
    <source>
        <dbReference type="RuleBase" id="RU366034"/>
    </source>
</evidence>
<dbReference type="InterPro" id="IPR008949">
    <property type="entry name" value="Isoprenoid_synthase_dom_sf"/>
</dbReference>
<evidence type="ECO:0000313" key="2">
    <source>
        <dbReference type="EMBL" id="NWC32589.1"/>
    </source>
</evidence>
<comment type="cofactor">
    <cofactor evidence="1">
        <name>Mg(2+)</name>
        <dbReference type="ChEBI" id="CHEBI:18420"/>
    </cofactor>
</comment>
<reference evidence="2 3" key="1">
    <citation type="submission" date="2020-04" db="EMBL/GenBank/DDBJ databases">
        <title>Molecular characterization of pseudomonads from Agaricus bisporus reveal novel blotch 2 pathogens in Western Europe.</title>
        <authorList>
            <person name="Taparia T."/>
            <person name="Krijger M."/>
            <person name="Haynes E."/>
            <person name="Elpinstone J.G."/>
            <person name="Noble R."/>
            <person name="Van Der Wolf J."/>
        </authorList>
    </citation>
    <scope>NUCLEOTIDE SEQUENCE [LARGE SCALE GENOMIC DNA]</scope>
    <source>
        <strain evidence="2 3">IPO3737</strain>
    </source>
</reference>
<dbReference type="EC" id="4.2.3.-" evidence="1"/>
<dbReference type="SUPFAM" id="SSF48576">
    <property type="entry name" value="Terpenoid synthases"/>
    <property type="match status" value="1"/>
</dbReference>
<dbReference type="RefSeq" id="WP_177057043.1">
    <property type="nucleotide sequence ID" value="NZ_JACAPS010000011.1"/>
</dbReference>
<protein>
    <recommendedName>
        <fullName evidence="1">Terpene synthase</fullName>
        <ecNumber evidence="1">4.2.3.-</ecNumber>
    </recommendedName>
</protein>
<dbReference type="SFLD" id="SFLDG01020">
    <property type="entry name" value="Terpene_Cyclase_Like_2"/>
    <property type="match status" value="1"/>
</dbReference>
<dbReference type="GO" id="GO:0008168">
    <property type="term" value="F:methyltransferase activity"/>
    <property type="evidence" value="ECO:0007669"/>
    <property type="project" value="UniProtKB-KW"/>
</dbReference>
<comment type="caution">
    <text evidence="2">The sequence shown here is derived from an EMBL/GenBank/DDBJ whole genome shotgun (WGS) entry which is preliminary data.</text>
</comment>
<dbReference type="Gene3D" id="1.10.600.10">
    <property type="entry name" value="Farnesyl Diphosphate Synthase"/>
    <property type="match status" value="1"/>
</dbReference>
<keyword evidence="1" id="KW-0479">Metal-binding</keyword>
<dbReference type="PANTHER" id="PTHR35201:SF4">
    <property type="entry name" value="BETA-PINACENE SYNTHASE-RELATED"/>
    <property type="match status" value="1"/>
</dbReference>
<keyword evidence="2" id="KW-0489">Methyltransferase</keyword>
<sequence>MPKSNLKSLDSMPKQGEMIYIPETGMTLKPELHPDSDLIEKRLAIDDRPYIMDFFKSQKATNTYIAQRIPAWGGLCYPHALKDRIYSIQQMMNVATLMDEEFTTPSTQSNDKKLETLRKAYFSALDGISPPPSTPIARMLFHNLEYIKESLNSRPQVQQRLLNAIRNQINSLAKPIVRNIDVLPYDRYMELRRIDVFGEWTATLTEYAIDVDMTEHLENSSSLRKVRIAAIDSITLANDLFSFRKEIPAKDSLNAIWILMRDKKLEIQQAINLLASLFFENEVALINSRNDVLGSKLGTNQEVCAYMTELEHLHSGNAEFHTFSTRYQGIDFQGERFTSGEVPIGDFPTLQEIAANDTGKRRPD</sequence>
<evidence type="ECO:0000313" key="3">
    <source>
        <dbReference type="Proteomes" id="UP000520592"/>
    </source>
</evidence>
<keyword evidence="1" id="KW-0456">Lyase</keyword>
<dbReference type="GO" id="GO:0046872">
    <property type="term" value="F:metal ion binding"/>
    <property type="evidence" value="ECO:0007669"/>
    <property type="project" value="UniProtKB-KW"/>
</dbReference>
<dbReference type="InterPro" id="IPR034686">
    <property type="entry name" value="Terpene_cyclase-like_2"/>
</dbReference>
<keyword evidence="2" id="KW-0808">Transferase</keyword>
<comment type="similarity">
    <text evidence="1">Belongs to the terpene synthase family.</text>
</comment>